<evidence type="ECO:0000313" key="3">
    <source>
        <dbReference type="Proteomes" id="UP000422569"/>
    </source>
</evidence>
<keyword evidence="3" id="KW-1185">Reference proteome</keyword>
<dbReference type="AlphaFoldDB" id="A0A6B8MDR0"/>
<evidence type="ECO:0000313" key="2">
    <source>
        <dbReference type="EMBL" id="QGM99433.1"/>
    </source>
</evidence>
<sequence>MKRILLGLALCCAASAACAAEISSAYAQIDIRKDCRHRAGVAVEDYGDWRCKGYAGMPIWFGAGDQRMYVSFGKKAKDEPAAGETLGPFNDFYDGTIEWRLTEGKPFAAIMRWNYKTPAEIDKPTTSGRVLVVTRLPPGTVCHVGYVDARANPDANELAREIADKHAKNFVCGRDKPVVLGKAGPELK</sequence>
<feature type="signal peptide" evidence="1">
    <location>
        <begin position="1"/>
        <end position="19"/>
    </location>
</feature>
<organism evidence="2 3">
    <name type="scientific">Methylocystis parvus</name>
    <dbReference type="NCBI Taxonomy" id="134"/>
    <lineage>
        <taxon>Bacteria</taxon>
        <taxon>Pseudomonadati</taxon>
        <taxon>Pseudomonadota</taxon>
        <taxon>Alphaproteobacteria</taxon>
        <taxon>Hyphomicrobiales</taxon>
        <taxon>Methylocystaceae</taxon>
        <taxon>Methylocystis</taxon>
    </lineage>
</organism>
<dbReference type="PROSITE" id="PS51257">
    <property type="entry name" value="PROKAR_LIPOPROTEIN"/>
    <property type="match status" value="1"/>
</dbReference>
<dbReference type="EMBL" id="CP044331">
    <property type="protein sequence ID" value="QGM99433.1"/>
    <property type="molecule type" value="Genomic_DNA"/>
</dbReference>
<dbReference type="RefSeq" id="WP_016918441.1">
    <property type="nucleotide sequence ID" value="NZ_CP044331.1"/>
</dbReference>
<proteinExistence type="predicted"/>
<dbReference type="KEGG" id="mpar:F7D14_19385"/>
<gene>
    <name evidence="2" type="ORF">F7D14_19385</name>
</gene>
<reference evidence="2 3" key="1">
    <citation type="submission" date="2019-09" db="EMBL/GenBank/DDBJ databases">
        <title>Isolation and complete genome sequencing of Methylocystis species.</title>
        <authorList>
            <person name="Rumah B.L."/>
            <person name="Stead C.E."/>
            <person name="Stevens B.C."/>
            <person name="Minton N.P."/>
            <person name="Grosse-Honebrink A."/>
            <person name="Zhang Y."/>
        </authorList>
    </citation>
    <scope>NUCLEOTIDE SEQUENCE [LARGE SCALE GENOMIC DNA]</scope>
    <source>
        <strain evidence="2 3">BRCS2</strain>
    </source>
</reference>
<keyword evidence="1" id="KW-0732">Signal</keyword>
<accession>A0A6B8MDR0</accession>
<protein>
    <submittedName>
        <fullName evidence="2">Uncharacterized protein</fullName>
    </submittedName>
</protein>
<dbReference type="Proteomes" id="UP000422569">
    <property type="component" value="Chromosome"/>
</dbReference>
<feature type="chain" id="PRO_5025417687" evidence="1">
    <location>
        <begin position="20"/>
        <end position="188"/>
    </location>
</feature>
<name>A0A6B8MDR0_9HYPH</name>
<evidence type="ECO:0000256" key="1">
    <source>
        <dbReference type="SAM" id="SignalP"/>
    </source>
</evidence>